<dbReference type="Proteomes" id="UP000823775">
    <property type="component" value="Unassembled WGS sequence"/>
</dbReference>
<protein>
    <submittedName>
        <fullName evidence="1">Uncharacterized protein</fullName>
    </submittedName>
</protein>
<keyword evidence="2" id="KW-1185">Reference proteome</keyword>
<feature type="non-terminal residue" evidence="1">
    <location>
        <position position="55"/>
    </location>
</feature>
<evidence type="ECO:0000313" key="2">
    <source>
        <dbReference type="Proteomes" id="UP000823775"/>
    </source>
</evidence>
<proteinExistence type="predicted"/>
<gene>
    <name evidence="1" type="ORF">HAX54_006709</name>
</gene>
<feature type="non-terminal residue" evidence="1">
    <location>
        <position position="1"/>
    </location>
</feature>
<dbReference type="EMBL" id="JACEIK010000134">
    <property type="protein sequence ID" value="MCD7450507.1"/>
    <property type="molecule type" value="Genomic_DNA"/>
</dbReference>
<organism evidence="1 2">
    <name type="scientific">Datura stramonium</name>
    <name type="common">Jimsonweed</name>
    <name type="synonym">Common thornapple</name>
    <dbReference type="NCBI Taxonomy" id="4076"/>
    <lineage>
        <taxon>Eukaryota</taxon>
        <taxon>Viridiplantae</taxon>
        <taxon>Streptophyta</taxon>
        <taxon>Embryophyta</taxon>
        <taxon>Tracheophyta</taxon>
        <taxon>Spermatophyta</taxon>
        <taxon>Magnoliopsida</taxon>
        <taxon>eudicotyledons</taxon>
        <taxon>Gunneridae</taxon>
        <taxon>Pentapetalae</taxon>
        <taxon>asterids</taxon>
        <taxon>lamiids</taxon>
        <taxon>Solanales</taxon>
        <taxon>Solanaceae</taxon>
        <taxon>Solanoideae</taxon>
        <taxon>Datureae</taxon>
        <taxon>Datura</taxon>
    </lineage>
</organism>
<accession>A0ABS8RUK9</accession>
<comment type="caution">
    <text evidence="1">The sequence shown here is derived from an EMBL/GenBank/DDBJ whole genome shotgun (WGS) entry which is preliminary data.</text>
</comment>
<name>A0ABS8RUK9_DATST</name>
<reference evidence="1 2" key="1">
    <citation type="journal article" date="2021" name="BMC Genomics">
        <title>Datura genome reveals duplications of psychoactive alkaloid biosynthetic genes and high mutation rate following tissue culture.</title>
        <authorList>
            <person name="Rajewski A."/>
            <person name="Carter-House D."/>
            <person name="Stajich J."/>
            <person name="Litt A."/>
        </authorList>
    </citation>
    <scope>NUCLEOTIDE SEQUENCE [LARGE SCALE GENOMIC DNA]</scope>
    <source>
        <strain evidence="1">AR-01</strain>
    </source>
</reference>
<evidence type="ECO:0000313" key="1">
    <source>
        <dbReference type="EMBL" id="MCD7450507.1"/>
    </source>
</evidence>
<sequence length="55" mass="6045">IASFDDNNSYKGTVSLMPQLGHQFEPGGKLFIGYQPKVLYGRWLVREESAVATGA</sequence>